<accession>A0A7J8CRQ9</accession>
<keyword evidence="2" id="KW-1185">Reference proteome</keyword>
<dbReference type="EMBL" id="JACASF010000020">
    <property type="protein sequence ID" value="KAF6413583.1"/>
    <property type="molecule type" value="Genomic_DNA"/>
</dbReference>
<protein>
    <submittedName>
        <fullName evidence="1">Uncharacterized protein</fullName>
    </submittedName>
</protein>
<reference evidence="1 2" key="1">
    <citation type="journal article" date="2020" name="Nature">
        <title>Six reference-quality genomes reveal evolution of bat adaptations.</title>
        <authorList>
            <person name="Jebb D."/>
            <person name="Huang Z."/>
            <person name="Pippel M."/>
            <person name="Hughes G.M."/>
            <person name="Lavrichenko K."/>
            <person name="Devanna P."/>
            <person name="Winkler S."/>
            <person name="Jermiin L.S."/>
            <person name="Skirmuntt E.C."/>
            <person name="Katzourakis A."/>
            <person name="Burkitt-Gray L."/>
            <person name="Ray D.A."/>
            <person name="Sullivan K.A.M."/>
            <person name="Roscito J.G."/>
            <person name="Kirilenko B.M."/>
            <person name="Davalos L.M."/>
            <person name="Corthals A.P."/>
            <person name="Power M.L."/>
            <person name="Jones G."/>
            <person name="Ransome R.D."/>
            <person name="Dechmann D.K.N."/>
            <person name="Locatelli A.G."/>
            <person name="Puechmaille S.J."/>
            <person name="Fedrigo O."/>
            <person name="Jarvis E.D."/>
            <person name="Hiller M."/>
            <person name="Vernes S.C."/>
            <person name="Myers E.W."/>
            <person name="Teeling E.C."/>
        </authorList>
    </citation>
    <scope>NUCLEOTIDE SEQUENCE [LARGE SCALE GENOMIC DNA]</scope>
    <source>
        <strain evidence="1">MMolMol1</strain>
        <tissue evidence="1">Muscle</tissue>
    </source>
</reference>
<dbReference type="AlphaFoldDB" id="A0A7J8CRQ9"/>
<sequence>MKAGKRIHSPLCGSLSSLINSTSKNWRLRPISQNTAVHRALSRRILGEGDSKNLLLDGCKFSGALDIYFPQEEKIPLPQVSWKLPSENPSRVLRGKNTRTLELVSKASLGTWVANEKETHLFTTGNCWGFRN</sequence>
<organism evidence="1 2">
    <name type="scientific">Molossus molossus</name>
    <name type="common">Pallas' mastiff bat</name>
    <name type="synonym">Vespertilio molossus</name>
    <dbReference type="NCBI Taxonomy" id="27622"/>
    <lineage>
        <taxon>Eukaryota</taxon>
        <taxon>Metazoa</taxon>
        <taxon>Chordata</taxon>
        <taxon>Craniata</taxon>
        <taxon>Vertebrata</taxon>
        <taxon>Euteleostomi</taxon>
        <taxon>Mammalia</taxon>
        <taxon>Eutheria</taxon>
        <taxon>Laurasiatheria</taxon>
        <taxon>Chiroptera</taxon>
        <taxon>Yangochiroptera</taxon>
        <taxon>Molossidae</taxon>
        <taxon>Molossus</taxon>
    </lineage>
</organism>
<dbReference type="Proteomes" id="UP000550707">
    <property type="component" value="Unassembled WGS sequence"/>
</dbReference>
<evidence type="ECO:0000313" key="1">
    <source>
        <dbReference type="EMBL" id="KAF6413583.1"/>
    </source>
</evidence>
<name>A0A7J8CRQ9_MOLMO</name>
<evidence type="ECO:0000313" key="2">
    <source>
        <dbReference type="Proteomes" id="UP000550707"/>
    </source>
</evidence>
<gene>
    <name evidence="1" type="ORF">HJG59_009777</name>
</gene>
<comment type="caution">
    <text evidence="1">The sequence shown here is derived from an EMBL/GenBank/DDBJ whole genome shotgun (WGS) entry which is preliminary data.</text>
</comment>
<proteinExistence type="predicted"/>
<dbReference type="InParanoid" id="A0A7J8CRQ9"/>